<evidence type="ECO:0000256" key="1">
    <source>
        <dbReference type="ARBA" id="ARBA00007228"/>
    </source>
</evidence>
<dbReference type="PANTHER" id="PTHR43191:SF2">
    <property type="entry name" value="RRNA METHYLTRANSFERASE 3, MITOCHONDRIAL"/>
    <property type="match status" value="1"/>
</dbReference>
<comment type="caution">
    <text evidence="5">The sequence shown here is derived from an EMBL/GenBank/DDBJ whole genome shotgun (WGS) entry which is preliminary data.</text>
</comment>
<dbReference type="Proteomes" id="UP000015961">
    <property type="component" value="Unassembled WGS sequence"/>
</dbReference>
<dbReference type="Pfam" id="PF22435">
    <property type="entry name" value="MRM3-like_sub_bind"/>
    <property type="match status" value="1"/>
</dbReference>
<evidence type="ECO:0000313" key="6">
    <source>
        <dbReference type="Proteomes" id="UP000015961"/>
    </source>
</evidence>
<dbReference type="InterPro" id="IPR053888">
    <property type="entry name" value="MRM3-like_sub_bind"/>
</dbReference>
<dbReference type="SUPFAM" id="SSF55315">
    <property type="entry name" value="L30e-like"/>
    <property type="match status" value="1"/>
</dbReference>
<dbReference type="InterPro" id="IPR051259">
    <property type="entry name" value="rRNA_Methyltransferase"/>
</dbReference>
<dbReference type="eggNOG" id="COG0566">
    <property type="taxonomic scope" value="Bacteria"/>
</dbReference>
<proteinExistence type="inferred from homology"/>
<evidence type="ECO:0000259" key="4">
    <source>
        <dbReference type="SMART" id="SM00967"/>
    </source>
</evidence>
<dbReference type="Gene3D" id="3.40.1280.10">
    <property type="match status" value="1"/>
</dbReference>
<dbReference type="InterPro" id="IPR029028">
    <property type="entry name" value="Alpha/beta_knot_MTases"/>
</dbReference>
<dbReference type="GO" id="GO:0032259">
    <property type="term" value="P:methylation"/>
    <property type="evidence" value="ECO:0007669"/>
    <property type="project" value="UniProtKB-KW"/>
</dbReference>
<dbReference type="GO" id="GO:0005737">
    <property type="term" value="C:cytoplasm"/>
    <property type="evidence" value="ECO:0007669"/>
    <property type="project" value="UniProtKB-ARBA"/>
</dbReference>
<evidence type="ECO:0000256" key="3">
    <source>
        <dbReference type="ARBA" id="ARBA00022679"/>
    </source>
</evidence>
<dbReference type="SMART" id="SM00967">
    <property type="entry name" value="SpoU_sub_bind"/>
    <property type="match status" value="1"/>
</dbReference>
<dbReference type="InterPro" id="IPR029026">
    <property type="entry name" value="tRNA_m1G_MTases_N"/>
</dbReference>
<evidence type="ECO:0000256" key="2">
    <source>
        <dbReference type="ARBA" id="ARBA00022603"/>
    </source>
</evidence>
<keyword evidence="3" id="KW-0808">Transferase</keyword>
<protein>
    <recommendedName>
        <fullName evidence="4">RNA 2-O ribose methyltransferase substrate binding domain-containing protein</fullName>
    </recommendedName>
</protein>
<dbReference type="STRING" id="1140003.OMY_00842"/>
<comment type="similarity">
    <text evidence="1">Belongs to the class IV-like SAM-binding methyltransferase superfamily. RNA methyltransferase TrmH family.</text>
</comment>
<feature type="domain" description="RNA 2-O ribose methyltransferase substrate binding" evidence="4">
    <location>
        <begin position="31"/>
        <end position="102"/>
    </location>
</feature>
<sequence>MNEITSKSNGLIKELKKLQQKKYRDQSQRYVIEGFHLVEEAVHTNQDLEHIFVNSRGLHEWQNWLHSQQLDYTFVSDAIFDTLTDAVTPQGILAVLHMKEIVVDLTQGKWLCLDQVQDPGNVGTMIRTADAAGFSGVILGKGTVDLFHPKVLRSMQGSHFHLPVIQQDLMEVCAQFEQANIPVYGTELNEQAVDYRQVVPTTHVALILGNEGQGVRLELLQRTTKNLYIPLFGKAESLNVGVAAGVLMYHFLEK</sequence>
<name>S0L3V4_9ENTE</name>
<organism evidence="5 6">
    <name type="scientific">Enterococcus sulfureus ATCC 49903</name>
    <dbReference type="NCBI Taxonomy" id="1140003"/>
    <lineage>
        <taxon>Bacteria</taxon>
        <taxon>Bacillati</taxon>
        <taxon>Bacillota</taxon>
        <taxon>Bacilli</taxon>
        <taxon>Lactobacillales</taxon>
        <taxon>Enterococcaceae</taxon>
        <taxon>Enterococcus</taxon>
    </lineage>
</organism>
<dbReference type="PATRIC" id="fig|1140003.3.peg.799"/>
<dbReference type="Pfam" id="PF00588">
    <property type="entry name" value="SpoU_methylase"/>
    <property type="match status" value="1"/>
</dbReference>
<keyword evidence="2" id="KW-0489">Methyltransferase</keyword>
<dbReference type="RefSeq" id="WP_016185296.1">
    <property type="nucleotide sequence ID" value="NZ_ASWO01000005.1"/>
</dbReference>
<dbReference type="InterPro" id="IPR029064">
    <property type="entry name" value="Ribosomal_eL30-like_sf"/>
</dbReference>
<keyword evidence="6" id="KW-1185">Reference proteome</keyword>
<dbReference type="EMBL" id="ASWO01000005">
    <property type="protein sequence ID" value="EOT84109.1"/>
    <property type="molecule type" value="Genomic_DNA"/>
</dbReference>
<dbReference type="GO" id="GO:0008173">
    <property type="term" value="F:RNA methyltransferase activity"/>
    <property type="evidence" value="ECO:0007669"/>
    <property type="project" value="InterPro"/>
</dbReference>
<dbReference type="PANTHER" id="PTHR43191">
    <property type="entry name" value="RRNA METHYLTRANSFERASE 3"/>
    <property type="match status" value="1"/>
</dbReference>
<dbReference type="OrthoDB" id="9785673at2"/>
<dbReference type="AlphaFoldDB" id="S0L3V4"/>
<dbReference type="InterPro" id="IPR013123">
    <property type="entry name" value="SpoU_subst-bd"/>
</dbReference>
<evidence type="ECO:0000313" key="5">
    <source>
        <dbReference type="EMBL" id="EOT84109.1"/>
    </source>
</evidence>
<gene>
    <name evidence="5" type="ORF">I573_01836</name>
</gene>
<dbReference type="SUPFAM" id="SSF75217">
    <property type="entry name" value="alpha/beta knot"/>
    <property type="match status" value="1"/>
</dbReference>
<dbReference type="Gene3D" id="3.30.1330.30">
    <property type="match status" value="1"/>
</dbReference>
<accession>S0L3V4</accession>
<dbReference type="GO" id="GO:0003723">
    <property type="term" value="F:RNA binding"/>
    <property type="evidence" value="ECO:0007669"/>
    <property type="project" value="InterPro"/>
</dbReference>
<reference evidence="5 6" key="1">
    <citation type="submission" date="2013-03" db="EMBL/GenBank/DDBJ databases">
        <title>The Genome Sequence of Enterococcus sulfureus ATCC_49903 (PacBio/Illumina hybrid assembly).</title>
        <authorList>
            <consortium name="The Broad Institute Genomics Platform"/>
            <consortium name="The Broad Institute Genome Sequencing Center for Infectious Disease"/>
            <person name="Earl A."/>
            <person name="Russ C."/>
            <person name="Gilmore M."/>
            <person name="Surin D."/>
            <person name="Walker B."/>
            <person name="Young S."/>
            <person name="Zeng Q."/>
            <person name="Gargeya S."/>
            <person name="Fitzgerald M."/>
            <person name="Haas B."/>
            <person name="Abouelleil A."/>
            <person name="Allen A.W."/>
            <person name="Alvarado L."/>
            <person name="Arachchi H.M."/>
            <person name="Berlin A.M."/>
            <person name="Chapman S.B."/>
            <person name="Gainer-Dewar J."/>
            <person name="Goldberg J."/>
            <person name="Griggs A."/>
            <person name="Gujja S."/>
            <person name="Hansen M."/>
            <person name="Howarth C."/>
            <person name="Imamovic A."/>
            <person name="Ireland A."/>
            <person name="Larimer J."/>
            <person name="McCowan C."/>
            <person name="Murphy C."/>
            <person name="Pearson M."/>
            <person name="Poon T.W."/>
            <person name="Priest M."/>
            <person name="Roberts A."/>
            <person name="Saif S."/>
            <person name="Shea T."/>
            <person name="Sisk P."/>
            <person name="Sykes S."/>
            <person name="Wortman J."/>
            <person name="Nusbaum C."/>
            <person name="Birren B."/>
        </authorList>
    </citation>
    <scope>NUCLEOTIDE SEQUENCE [LARGE SCALE GENOMIC DNA]</scope>
    <source>
        <strain evidence="5 6">ATCC 49903</strain>
    </source>
</reference>
<dbReference type="GO" id="GO:0006396">
    <property type="term" value="P:RNA processing"/>
    <property type="evidence" value="ECO:0007669"/>
    <property type="project" value="InterPro"/>
</dbReference>
<dbReference type="InterPro" id="IPR001537">
    <property type="entry name" value="SpoU_MeTrfase"/>
</dbReference>
<dbReference type="CDD" id="cd18095">
    <property type="entry name" value="SpoU-like_rRNA-MTase"/>
    <property type="match status" value="1"/>
</dbReference>